<gene>
    <name evidence="2" type="ORF">CLV73_3269</name>
</gene>
<dbReference type="InterPro" id="IPR029033">
    <property type="entry name" value="His_PPase_superfam"/>
</dbReference>
<dbReference type="NCBIfam" id="TIGR03162">
    <property type="entry name" value="ribazole_cobC"/>
    <property type="match status" value="1"/>
</dbReference>
<accession>A0A2M9BXH3</accession>
<dbReference type="EC" id="3.1.3.73" evidence="1"/>
<evidence type="ECO:0000256" key="1">
    <source>
        <dbReference type="NCBIfam" id="TIGR03162"/>
    </source>
</evidence>
<protein>
    <recommendedName>
        <fullName evidence="1">Alpha-ribazole phosphatase</fullName>
        <ecNumber evidence="1">3.1.3.73</ecNumber>
    </recommendedName>
</protein>
<organism evidence="2 3">
    <name type="scientific">Chryseobacterium geocarposphaerae</name>
    <dbReference type="NCBI Taxonomy" id="1416776"/>
    <lineage>
        <taxon>Bacteria</taxon>
        <taxon>Pseudomonadati</taxon>
        <taxon>Bacteroidota</taxon>
        <taxon>Flavobacteriia</taxon>
        <taxon>Flavobacteriales</taxon>
        <taxon>Weeksellaceae</taxon>
        <taxon>Chryseobacterium group</taxon>
        <taxon>Chryseobacterium</taxon>
    </lineage>
</organism>
<dbReference type="PANTHER" id="PTHR48100">
    <property type="entry name" value="BROAD-SPECIFICITY PHOSPHATASE YOR283W-RELATED"/>
    <property type="match status" value="1"/>
</dbReference>
<sequence length="184" mass="21704">MEIHLIRHTSVENPDHLCYGFAEMPLRNDFEEDLKIIQIDQDFDLIISSPSQRCQLLAKYFQLNHETDERIREMNFGDWELKKWDEIPEEEINPWYEDFVTIKAKNGENLLEMQSRVAEFWNELISKKSVNKVLIVTHAGVIRLIIQAILQFPLKNMFSIQIDYGKKTVIDVKNGLVSIRNINL</sequence>
<dbReference type="SMART" id="SM00855">
    <property type="entry name" value="PGAM"/>
    <property type="match status" value="1"/>
</dbReference>
<proteinExistence type="predicted"/>
<dbReference type="CDD" id="cd07067">
    <property type="entry name" value="HP_PGM_like"/>
    <property type="match status" value="1"/>
</dbReference>
<dbReference type="Proteomes" id="UP000228740">
    <property type="component" value="Unassembled WGS sequence"/>
</dbReference>
<dbReference type="InterPro" id="IPR017578">
    <property type="entry name" value="Ribazole_CobC"/>
</dbReference>
<dbReference type="RefSeq" id="WP_100377914.1">
    <property type="nucleotide sequence ID" value="NZ_PGFD01000003.1"/>
</dbReference>
<evidence type="ECO:0000313" key="3">
    <source>
        <dbReference type="Proteomes" id="UP000228740"/>
    </source>
</evidence>
<evidence type="ECO:0000313" key="2">
    <source>
        <dbReference type="EMBL" id="PJJ62769.1"/>
    </source>
</evidence>
<name>A0A2M9BXH3_9FLAO</name>
<dbReference type="GO" id="GO:0009236">
    <property type="term" value="P:cobalamin biosynthetic process"/>
    <property type="evidence" value="ECO:0007669"/>
    <property type="project" value="UniProtKB-UniRule"/>
</dbReference>
<dbReference type="Gene3D" id="3.40.50.1240">
    <property type="entry name" value="Phosphoglycerate mutase-like"/>
    <property type="match status" value="1"/>
</dbReference>
<dbReference type="InterPro" id="IPR013078">
    <property type="entry name" value="His_Pase_superF_clade-1"/>
</dbReference>
<comment type="caution">
    <text evidence="2">The sequence shown here is derived from an EMBL/GenBank/DDBJ whole genome shotgun (WGS) entry which is preliminary data.</text>
</comment>
<dbReference type="InterPro" id="IPR050275">
    <property type="entry name" value="PGM_Phosphatase"/>
</dbReference>
<reference evidence="2 3" key="1">
    <citation type="submission" date="2017-11" db="EMBL/GenBank/DDBJ databases">
        <title>Genomic Encyclopedia of Archaeal and Bacterial Type Strains, Phase II (KMG-II): From Individual Species to Whole Genera.</title>
        <authorList>
            <person name="Goeker M."/>
        </authorList>
    </citation>
    <scope>NUCLEOTIDE SEQUENCE [LARGE SCALE GENOMIC DNA]</scope>
    <source>
        <strain evidence="2 3">DSM 27617</strain>
    </source>
</reference>
<dbReference type="OrthoDB" id="9782128at2"/>
<dbReference type="GO" id="GO:0043755">
    <property type="term" value="F:alpha-ribazole phosphatase activity"/>
    <property type="evidence" value="ECO:0007669"/>
    <property type="project" value="UniProtKB-UniRule"/>
</dbReference>
<dbReference type="PANTHER" id="PTHR48100:SF59">
    <property type="entry name" value="ADENOSYLCOBALAMIN_ALPHA-RIBAZOLE PHOSPHATASE"/>
    <property type="match status" value="1"/>
</dbReference>
<dbReference type="GO" id="GO:0005737">
    <property type="term" value="C:cytoplasm"/>
    <property type="evidence" value="ECO:0007669"/>
    <property type="project" value="TreeGrafter"/>
</dbReference>
<dbReference type="SUPFAM" id="SSF53254">
    <property type="entry name" value="Phosphoglycerate mutase-like"/>
    <property type="match status" value="1"/>
</dbReference>
<dbReference type="EMBL" id="PGFD01000003">
    <property type="protein sequence ID" value="PJJ62769.1"/>
    <property type="molecule type" value="Genomic_DNA"/>
</dbReference>
<keyword evidence="3" id="KW-1185">Reference proteome</keyword>
<dbReference type="AlphaFoldDB" id="A0A2M9BXH3"/>
<dbReference type="Pfam" id="PF00300">
    <property type="entry name" value="His_Phos_1"/>
    <property type="match status" value="1"/>
</dbReference>